<organism evidence="1">
    <name type="scientific">Prochlorococcus marinus str. P0902-H212</name>
    <dbReference type="NCBI Taxonomy" id="1620696"/>
    <lineage>
        <taxon>Bacteria</taxon>
        <taxon>Bacillati</taxon>
        <taxon>Cyanobacteriota</taxon>
        <taxon>Cyanophyceae</taxon>
        <taxon>Synechococcales</taxon>
        <taxon>Prochlorococcaceae</taxon>
        <taxon>Prochlorococcus</taxon>
    </lineage>
</organism>
<evidence type="ECO:0000313" key="1">
    <source>
        <dbReference type="EMBL" id="AJW30712.1"/>
    </source>
</evidence>
<reference evidence="1" key="1">
    <citation type="submission" date="2014-06" db="EMBL/GenBank/DDBJ databases">
        <authorList>
            <person name="Berube P.M."/>
        </authorList>
    </citation>
    <scope>NUCLEOTIDE SEQUENCE</scope>
    <source>
        <strain evidence="1">P0902-H212</strain>
    </source>
</reference>
<gene>
    <name evidence="1" type="ORF">FA02_0449</name>
</gene>
<accession>A0A0D5A2H3</accession>
<dbReference type="EMBL" id="KJ947870">
    <property type="protein sequence ID" value="AJW30712.1"/>
    <property type="molecule type" value="Genomic_DNA"/>
</dbReference>
<dbReference type="AlphaFoldDB" id="A0A0D5A2H3"/>
<sequence>MDIRESFTKVNVIFSFSDVSINILTKSAIQIKDLSLSIPIYQPEAR</sequence>
<name>A0A0D5A2H3_PROMR</name>
<protein>
    <submittedName>
        <fullName evidence="1">Uncharacterized protein</fullName>
    </submittedName>
</protein>
<proteinExistence type="predicted"/>